<evidence type="ECO:0008006" key="4">
    <source>
        <dbReference type="Google" id="ProtNLM"/>
    </source>
</evidence>
<organism evidence="3">
    <name type="scientific">Serpula lacrymans var. lacrymans (strain S7.9)</name>
    <name type="common">Dry rot fungus</name>
    <dbReference type="NCBI Taxonomy" id="578457"/>
    <lineage>
        <taxon>Eukaryota</taxon>
        <taxon>Fungi</taxon>
        <taxon>Dikarya</taxon>
        <taxon>Basidiomycota</taxon>
        <taxon>Agaricomycotina</taxon>
        <taxon>Agaricomycetes</taxon>
        <taxon>Agaricomycetidae</taxon>
        <taxon>Boletales</taxon>
        <taxon>Coniophorineae</taxon>
        <taxon>Serpulaceae</taxon>
        <taxon>Serpula</taxon>
    </lineage>
</organism>
<dbReference type="OrthoDB" id="3256800at2759"/>
<dbReference type="EMBL" id="GL945444">
    <property type="protein sequence ID" value="EGO19195.1"/>
    <property type="molecule type" value="Genomic_DNA"/>
</dbReference>
<keyword evidence="1" id="KW-0472">Membrane</keyword>
<evidence type="ECO:0000313" key="3">
    <source>
        <dbReference type="Proteomes" id="UP000008064"/>
    </source>
</evidence>
<dbReference type="KEGG" id="sla:SERLADRAFT_479544"/>
<gene>
    <name evidence="2" type="ORF">SERLADRAFT_479544</name>
</gene>
<dbReference type="AlphaFoldDB" id="F8PBZ2"/>
<sequence length="154" mass="17820">MAVKEALYDHAALVHAGPSSLYGGCTGGVPNWFFIFWTPFMVFDTVLVLLVACKSFQHYHQVPNKQWFGARLVAVLARDSFVFFLVNLMIYLFNTMTWKLAPAGLSEMASFWWLAIPPISATRLLLNLRQVYTQDREIEIELLRSRNSRIRYLR</sequence>
<dbReference type="GeneID" id="18821370"/>
<evidence type="ECO:0000256" key="1">
    <source>
        <dbReference type="SAM" id="Phobius"/>
    </source>
</evidence>
<dbReference type="HOGENOM" id="CLU_1705326_0_0_1"/>
<evidence type="ECO:0000313" key="2">
    <source>
        <dbReference type="EMBL" id="EGO19195.1"/>
    </source>
</evidence>
<proteinExistence type="predicted"/>
<keyword evidence="1" id="KW-0812">Transmembrane</keyword>
<dbReference type="RefSeq" id="XP_007323916.1">
    <property type="nucleotide sequence ID" value="XM_007323854.1"/>
</dbReference>
<dbReference type="Proteomes" id="UP000008064">
    <property type="component" value="Unassembled WGS sequence"/>
</dbReference>
<accession>F8PBZ2</accession>
<feature type="transmembrane region" description="Helical" evidence="1">
    <location>
        <begin position="72"/>
        <end position="93"/>
    </location>
</feature>
<name>F8PBZ2_SERL9</name>
<feature type="transmembrane region" description="Helical" evidence="1">
    <location>
        <begin position="32"/>
        <end position="52"/>
    </location>
</feature>
<feature type="transmembrane region" description="Helical" evidence="1">
    <location>
        <begin position="108"/>
        <end position="126"/>
    </location>
</feature>
<protein>
    <recommendedName>
        <fullName evidence="4">Transmembrane protein</fullName>
    </recommendedName>
</protein>
<keyword evidence="1" id="KW-1133">Transmembrane helix</keyword>
<reference evidence="3" key="1">
    <citation type="journal article" date="2011" name="Science">
        <title>The plant cell wall-decomposing machinery underlies the functional diversity of forest fungi.</title>
        <authorList>
            <person name="Eastwood D.C."/>
            <person name="Floudas D."/>
            <person name="Binder M."/>
            <person name="Majcherczyk A."/>
            <person name="Schneider P."/>
            <person name="Aerts A."/>
            <person name="Asiegbu F.O."/>
            <person name="Baker S.E."/>
            <person name="Barry K."/>
            <person name="Bendiksby M."/>
            <person name="Blumentritt M."/>
            <person name="Coutinho P.M."/>
            <person name="Cullen D."/>
            <person name="de Vries R.P."/>
            <person name="Gathman A."/>
            <person name="Goodell B."/>
            <person name="Henrissat B."/>
            <person name="Ihrmark K."/>
            <person name="Kauserud H."/>
            <person name="Kohler A."/>
            <person name="LaButti K."/>
            <person name="Lapidus A."/>
            <person name="Lavin J.L."/>
            <person name="Lee Y.-H."/>
            <person name="Lindquist E."/>
            <person name="Lilly W."/>
            <person name="Lucas S."/>
            <person name="Morin E."/>
            <person name="Murat C."/>
            <person name="Oguiza J.A."/>
            <person name="Park J."/>
            <person name="Pisabarro A.G."/>
            <person name="Riley R."/>
            <person name="Rosling A."/>
            <person name="Salamov A."/>
            <person name="Schmidt O."/>
            <person name="Schmutz J."/>
            <person name="Skrede I."/>
            <person name="Stenlid J."/>
            <person name="Wiebenga A."/>
            <person name="Xie X."/>
            <person name="Kuees U."/>
            <person name="Hibbett D.S."/>
            <person name="Hoffmeister D."/>
            <person name="Hoegberg N."/>
            <person name="Martin F."/>
            <person name="Grigoriev I.V."/>
            <person name="Watkinson S.C."/>
        </authorList>
    </citation>
    <scope>NUCLEOTIDE SEQUENCE [LARGE SCALE GENOMIC DNA]</scope>
    <source>
        <strain evidence="3">S7.9</strain>
    </source>
</reference>